<dbReference type="AlphaFoldDB" id="A0A9Q5HVB7"/>
<sequence>MVLTASEVPSNAICRSRKISTVTSTSITAKPSFSDMPFAPSPEKLQPIIPKAIGFFDNRPAMIGVITAVSTIAIASTLLVIYLIIRRRRSVGLGCTNNNNGNSLSLDEEMDVPPPPYSFMVKMSALTC</sequence>
<gene>
    <name evidence="2" type="ORF">A7U60_g6451</name>
</gene>
<dbReference type="Proteomes" id="UP000757232">
    <property type="component" value="Unassembled WGS sequence"/>
</dbReference>
<dbReference type="EMBL" id="LNZH02000201">
    <property type="protein sequence ID" value="OCB86555.1"/>
    <property type="molecule type" value="Genomic_DNA"/>
</dbReference>
<organism evidence="2 3">
    <name type="scientific">Sanghuangporus baumii</name>
    <name type="common">Phellinus baumii</name>
    <dbReference type="NCBI Taxonomy" id="108892"/>
    <lineage>
        <taxon>Eukaryota</taxon>
        <taxon>Fungi</taxon>
        <taxon>Dikarya</taxon>
        <taxon>Basidiomycota</taxon>
        <taxon>Agaricomycotina</taxon>
        <taxon>Agaricomycetes</taxon>
        <taxon>Hymenochaetales</taxon>
        <taxon>Hymenochaetaceae</taxon>
        <taxon>Sanghuangporus</taxon>
    </lineage>
</organism>
<keyword evidence="1" id="KW-0812">Transmembrane</keyword>
<reference evidence="2" key="1">
    <citation type="submission" date="2016-06" db="EMBL/GenBank/DDBJ databases">
        <title>Draft Genome sequence of the fungus Inonotus baumii.</title>
        <authorList>
            <person name="Zhu H."/>
            <person name="Lin W."/>
        </authorList>
    </citation>
    <scope>NUCLEOTIDE SEQUENCE</scope>
    <source>
        <strain evidence="2">821</strain>
    </source>
</reference>
<keyword evidence="1" id="KW-1133">Transmembrane helix</keyword>
<keyword evidence="1" id="KW-0472">Membrane</keyword>
<evidence type="ECO:0000313" key="3">
    <source>
        <dbReference type="Proteomes" id="UP000757232"/>
    </source>
</evidence>
<keyword evidence="3" id="KW-1185">Reference proteome</keyword>
<evidence type="ECO:0000256" key="1">
    <source>
        <dbReference type="SAM" id="Phobius"/>
    </source>
</evidence>
<evidence type="ECO:0000313" key="2">
    <source>
        <dbReference type="EMBL" id="OCB86555.1"/>
    </source>
</evidence>
<proteinExistence type="predicted"/>
<comment type="caution">
    <text evidence="2">The sequence shown here is derived from an EMBL/GenBank/DDBJ whole genome shotgun (WGS) entry which is preliminary data.</text>
</comment>
<protein>
    <submittedName>
        <fullName evidence="2">Uncharacterized protein</fullName>
    </submittedName>
</protein>
<feature type="transmembrane region" description="Helical" evidence="1">
    <location>
        <begin position="61"/>
        <end position="85"/>
    </location>
</feature>
<name>A0A9Q5HVB7_SANBA</name>
<accession>A0A9Q5HVB7</accession>